<accession>M6K2Y8</accession>
<evidence type="ECO:0000313" key="2">
    <source>
        <dbReference type="Proteomes" id="UP000012137"/>
    </source>
</evidence>
<protein>
    <submittedName>
        <fullName evidence="1">Uncharacterized protein</fullName>
    </submittedName>
</protein>
<sequence length="38" mass="4559">MEFFNNSNKLKSGKDFIFKQTLNLLIRTKRWAWHAGFA</sequence>
<dbReference type="EMBL" id="AHMZ02000133">
    <property type="protein sequence ID" value="EMN28489.1"/>
    <property type="molecule type" value="Genomic_DNA"/>
</dbReference>
<organism evidence="1 2">
    <name type="scientific">Leptospira interrogans serovar Pyrogenes str. L0374</name>
    <dbReference type="NCBI Taxonomy" id="1049928"/>
    <lineage>
        <taxon>Bacteria</taxon>
        <taxon>Pseudomonadati</taxon>
        <taxon>Spirochaetota</taxon>
        <taxon>Spirochaetia</taxon>
        <taxon>Leptospirales</taxon>
        <taxon>Leptospiraceae</taxon>
        <taxon>Leptospira</taxon>
    </lineage>
</organism>
<comment type="caution">
    <text evidence="1">The sequence shown here is derived from an EMBL/GenBank/DDBJ whole genome shotgun (WGS) entry which is preliminary data.</text>
</comment>
<dbReference type="AlphaFoldDB" id="M6K2Y8"/>
<name>M6K2Y8_LEPIR</name>
<proteinExistence type="predicted"/>
<evidence type="ECO:0000313" key="1">
    <source>
        <dbReference type="EMBL" id="EMN28489.1"/>
    </source>
</evidence>
<reference evidence="1 2" key="1">
    <citation type="submission" date="2013-01" db="EMBL/GenBank/DDBJ databases">
        <authorList>
            <person name="Harkins D.M."/>
            <person name="Durkin A.S."/>
            <person name="Brinkac L.M."/>
            <person name="Haft D.H."/>
            <person name="Selengut J.D."/>
            <person name="Sanka R."/>
            <person name="DePew J."/>
            <person name="Purushe J."/>
            <person name="Peacock S.J."/>
            <person name="Thaipadungpanit J."/>
            <person name="Wuthiekanun V.W."/>
            <person name="Day N.P."/>
            <person name="Vinetz J.M."/>
            <person name="Sutton G.G."/>
            <person name="Nierman W.C."/>
            <person name="Fouts D.E."/>
        </authorList>
    </citation>
    <scope>NUCLEOTIDE SEQUENCE [LARGE SCALE GENOMIC DNA]</scope>
    <source>
        <strain evidence="1 2">L0374</strain>
    </source>
</reference>
<dbReference type="Proteomes" id="UP000012137">
    <property type="component" value="Unassembled WGS sequence"/>
</dbReference>
<gene>
    <name evidence="1" type="ORF">LEP1GSC083_5162</name>
</gene>